<proteinExistence type="predicted"/>
<dbReference type="GO" id="GO:0000150">
    <property type="term" value="F:DNA strand exchange activity"/>
    <property type="evidence" value="ECO:0007669"/>
    <property type="project" value="InterPro"/>
</dbReference>
<evidence type="ECO:0000259" key="1">
    <source>
        <dbReference type="PROSITE" id="PS51737"/>
    </source>
</evidence>
<reference evidence="2" key="2">
    <citation type="submission" date="2021-04" db="EMBL/GenBank/DDBJ databases">
        <authorList>
            <person name="Liu J."/>
        </authorList>
    </citation>
    <scope>NUCLEOTIDE SEQUENCE</scope>
    <source>
        <strain evidence="2">BAD-6</strain>
    </source>
</reference>
<dbReference type="AlphaFoldDB" id="A0A8J7W0K9"/>
<gene>
    <name evidence="2" type="ORF">KCX82_11865</name>
</gene>
<reference evidence="2" key="1">
    <citation type="submission" date="2021-04" db="EMBL/GenBank/DDBJ databases">
        <title>Sinoanaerobacter chloroacetimidivorans sp. nov., an obligate anaerobic bacterium isolated from anaerobic sludge.</title>
        <authorList>
            <person name="Bao Y."/>
        </authorList>
    </citation>
    <scope>NUCLEOTIDE SEQUENCE</scope>
    <source>
        <strain evidence="2">BAD-6</strain>
    </source>
</reference>
<comment type="caution">
    <text evidence="2">The sequence shown here is derived from an EMBL/GenBank/DDBJ whole genome shotgun (WGS) entry which is preliminary data.</text>
</comment>
<organism evidence="2 3">
    <name type="scientific">Sinanaerobacter chloroacetimidivorans</name>
    <dbReference type="NCBI Taxonomy" id="2818044"/>
    <lineage>
        <taxon>Bacteria</taxon>
        <taxon>Bacillati</taxon>
        <taxon>Bacillota</taxon>
        <taxon>Clostridia</taxon>
        <taxon>Peptostreptococcales</taxon>
        <taxon>Anaerovoracaceae</taxon>
        <taxon>Sinanaerobacter</taxon>
    </lineage>
</organism>
<dbReference type="InterPro" id="IPR011109">
    <property type="entry name" value="DNA_bind_recombinase_dom"/>
</dbReference>
<sequence length="262" mass="30045">MIRRIYRSYAEGLSYKAIAESLTEEGIRYIPEKPAWNKNMVARILQNQNYLGVGKYPLIVEEELCQAAKMVQKPYTHTESKDIKAIKPLLVCSVCGKPVRRRVKKNGEERWYCEEGLKHIGMTITDEILMESIEVLWRHLIGNLQFADVGDNAGEDNPISLETIRLKNEIDQMLKAEKIKEDELKAKILELASLRYASFDTPWHNNRELMRRLRQAPQGFNIKLILEIAAEIKVSYCEAEALILKNGKVIAKGVNGNERSES</sequence>
<dbReference type="EMBL" id="JAGSND010000007">
    <property type="protein sequence ID" value="MBR0598577.1"/>
    <property type="molecule type" value="Genomic_DNA"/>
</dbReference>
<accession>A0A8J7W0K9</accession>
<dbReference type="Gene3D" id="3.90.1750.20">
    <property type="entry name" value="Putative Large Serine Recombinase, Chain B, Domain 2"/>
    <property type="match status" value="1"/>
</dbReference>
<evidence type="ECO:0000313" key="3">
    <source>
        <dbReference type="Proteomes" id="UP000675664"/>
    </source>
</evidence>
<evidence type="ECO:0000313" key="2">
    <source>
        <dbReference type="EMBL" id="MBR0598577.1"/>
    </source>
</evidence>
<dbReference type="Pfam" id="PF07508">
    <property type="entry name" value="Recombinase"/>
    <property type="match status" value="1"/>
</dbReference>
<dbReference type="RefSeq" id="WP_319633351.1">
    <property type="nucleotide sequence ID" value="NZ_JAGSND010000007.1"/>
</dbReference>
<name>A0A8J7W0K9_9FIRM</name>
<dbReference type="PROSITE" id="PS51737">
    <property type="entry name" value="RECOMBINASE_DNA_BIND"/>
    <property type="match status" value="1"/>
</dbReference>
<protein>
    <submittedName>
        <fullName evidence="2">Recombinase family protein</fullName>
    </submittedName>
</protein>
<dbReference type="Proteomes" id="UP000675664">
    <property type="component" value="Unassembled WGS sequence"/>
</dbReference>
<dbReference type="InterPro" id="IPR038109">
    <property type="entry name" value="DNA_bind_recomb_sf"/>
</dbReference>
<feature type="domain" description="Recombinase" evidence="1">
    <location>
        <begin position="1"/>
        <end position="77"/>
    </location>
</feature>
<dbReference type="GO" id="GO:0003677">
    <property type="term" value="F:DNA binding"/>
    <property type="evidence" value="ECO:0007669"/>
    <property type="project" value="InterPro"/>
</dbReference>
<keyword evidence="3" id="KW-1185">Reference proteome</keyword>